<sequence>MSRRPALKLADNLHDTERHETPQVLGPPAWRPIKESAWREAGPSRSSVTPVPPPEYSHKSQSSSPQSGEGGQGVNVKMSAWTFLRQPGRPQLRQGAAILQTPIPHWFEEEGGEMAAKVSKDSSIVIVGGGTWACSTALHLVRRGYSNVTVLDAHPIPSSISAGNDVNKIAELASPTDGDDAESVAQAAAAAAAQGWLHDPVFAPYYHDTGFIVSGSSPEALKHIVDSELRGHEKEYTKLNSADDFRACMPNGVLTGDFPNWQGWHKSKGAGWVHARKALVSAYKEAERLGARFITGSPQGEVIGLVQEGGDVRGAKTADGYEHRADRTILAVGASAPQFVDFENQLRPTAWTLGHIKMTEEEAQLYKNLPVLFNVEKGFFMEPDEDRHELKICDEHPGYCNWVTLPDSKLPESVPFAKHQVPIESEQRIKQFLSEIMPHLADRPLVHARICWCADTHDRGFLITYHPSHPSLVIAAGDSGHGFAHIPSIGGFISDCLEGRLEGRFARHWRWRPEIAQGFWGKDPLDRARLDVPLPMLTALSHTCRMRGSLAAAEASLNCSGKSGSASLIAKLRHVSWQAQGAPPGMRPRMLRLGFMPITSSANETRGRPWTLLPKDNDLRGNQHLAHLSRHRRRLSASARANAPEDATLFTMIRFLSAVLLATSILRPVAAKEQPLDGIKGLADRLLSGQGDAFEFELTEQHDNWSRWNHPSNDNYTVSAGHDGKIHVQGTTLSALARGLRHYATETLHLDEFWFVDSNRKLSAPLPQPKATLTGASIVPWRYNFNTVTFSYTFAWYKWEDWEKLLDWAAWRGVNLQLAWVGYEKIFLDSFRDLGMKDDEILPFFSGPAFQAWNRFGNTKGSWGGVGDLPLAWIESQFDMQKKIVARMVELGMVPILPAFPGFVPDAIKRVRPNANVTKAPNWSGVGQWSEDLFLSPLDDTYAELQHLFVTKQIEAFGNVTNIYTLDQFNEMMPASGDTEYLKSAAEQTYKGLTAANPAAIWLMQGWLFYNAASFWTQERIDAYLGGVKDDNSMIILDLYSENNPQWQRTKSYSGKPWIWCELHDFGGNMNLFGQITNITVTPIEALGASDSLVGFGLTPEAFEGNEVVYDLLLDQAWSPKAIDTKAYFHDWVSSRYGGVSSIPCSLYQAWEIMRRHVYDSKDPLIPSAGAGIYQLAPSLTGLVNRTGHFPAPTALQYDPRVLRQALTLMLKASAQKLSLWEMPAFQLDLVDVTRQVMSNAFIDVYQDLVKTYNSTMQGAPRSRSNRPSDPSRAVAAKGQKLLLFIEAIDAVLATNEHFTLEKWLDDAQYWAKKSGNDKLLSFNARSQVTVWLWESSGLNDYSARAWSGVTRDYYKTRWAIFVDGLKNATKTGSLDEGALHDKIRAFEKEWSYGGFGLSKPKVAKGGLKDTISKIKGELPDVFEV</sequence>
<dbReference type="Pfam" id="PF12971">
    <property type="entry name" value="NAGLU_N"/>
    <property type="match status" value="1"/>
</dbReference>
<dbReference type="Pfam" id="PF01266">
    <property type="entry name" value="DAO"/>
    <property type="match status" value="1"/>
</dbReference>
<dbReference type="InterPro" id="IPR024732">
    <property type="entry name" value="NAGLU_C"/>
</dbReference>
<dbReference type="Gene3D" id="3.30.379.10">
    <property type="entry name" value="Chitobiase/beta-hexosaminidase domain 2-like"/>
    <property type="match status" value="1"/>
</dbReference>
<feature type="domain" description="Alpha-N-acetylglucosaminidase tim-barrel" evidence="4">
    <location>
        <begin position="782"/>
        <end position="1119"/>
    </location>
</feature>
<protein>
    <submittedName>
        <fullName evidence="7">CAZyme family GH89</fullName>
    </submittedName>
</protein>
<dbReference type="EMBL" id="JAWRVI010000041">
    <property type="protein sequence ID" value="KAK4086436.1"/>
    <property type="molecule type" value="Genomic_DNA"/>
</dbReference>
<proteinExistence type="predicted"/>
<dbReference type="SUPFAM" id="SSF51905">
    <property type="entry name" value="FAD/NAD(P)-binding domain"/>
    <property type="match status" value="1"/>
</dbReference>
<feature type="domain" description="FAD dependent oxidoreductase" evidence="3">
    <location>
        <begin position="124"/>
        <end position="493"/>
    </location>
</feature>
<gene>
    <name evidence="7" type="ORF">Purlil1_9282</name>
</gene>
<dbReference type="PANTHER" id="PTHR12872:SF1">
    <property type="entry name" value="ALPHA-N-ACETYLGLUCOSAMINIDASE"/>
    <property type="match status" value="1"/>
</dbReference>
<keyword evidence="8" id="KW-1185">Reference proteome</keyword>
<evidence type="ECO:0000259" key="5">
    <source>
        <dbReference type="Pfam" id="PF12971"/>
    </source>
</evidence>
<dbReference type="Gene3D" id="3.20.20.80">
    <property type="entry name" value="Glycosidases"/>
    <property type="match status" value="1"/>
</dbReference>
<dbReference type="Proteomes" id="UP001287286">
    <property type="component" value="Unassembled WGS sequence"/>
</dbReference>
<evidence type="ECO:0000259" key="3">
    <source>
        <dbReference type="Pfam" id="PF01266"/>
    </source>
</evidence>
<dbReference type="InterPro" id="IPR029018">
    <property type="entry name" value="Hex-like_dom2"/>
</dbReference>
<evidence type="ECO:0000259" key="6">
    <source>
        <dbReference type="Pfam" id="PF12972"/>
    </source>
</evidence>
<feature type="domain" description="Alpha-N-acetylglucosaminidase C-terminal" evidence="6">
    <location>
        <begin position="1128"/>
        <end position="1393"/>
    </location>
</feature>
<organism evidence="7 8">
    <name type="scientific">Purpureocillium lilacinum</name>
    <name type="common">Paecilomyces lilacinus</name>
    <dbReference type="NCBI Taxonomy" id="33203"/>
    <lineage>
        <taxon>Eukaryota</taxon>
        <taxon>Fungi</taxon>
        <taxon>Dikarya</taxon>
        <taxon>Ascomycota</taxon>
        <taxon>Pezizomycotina</taxon>
        <taxon>Sordariomycetes</taxon>
        <taxon>Hypocreomycetidae</taxon>
        <taxon>Hypocreales</taxon>
        <taxon>Ophiocordycipitaceae</taxon>
        <taxon>Purpureocillium</taxon>
    </lineage>
</organism>
<dbReference type="InterPro" id="IPR006076">
    <property type="entry name" value="FAD-dep_OxRdtase"/>
</dbReference>
<dbReference type="Gene3D" id="1.20.120.670">
    <property type="entry name" value="N-acetyl-b-d-glucoasminidase"/>
    <property type="match status" value="1"/>
</dbReference>
<evidence type="ECO:0000256" key="2">
    <source>
        <dbReference type="SAM" id="MobiDB-lite"/>
    </source>
</evidence>
<dbReference type="InterPro" id="IPR036188">
    <property type="entry name" value="FAD/NAD-bd_sf"/>
</dbReference>
<feature type="region of interest" description="Disordered" evidence="2">
    <location>
        <begin position="1"/>
        <end position="74"/>
    </location>
</feature>
<dbReference type="InterPro" id="IPR007781">
    <property type="entry name" value="NAGLU"/>
</dbReference>
<evidence type="ECO:0000313" key="8">
    <source>
        <dbReference type="Proteomes" id="UP001287286"/>
    </source>
</evidence>
<evidence type="ECO:0000256" key="1">
    <source>
        <dbReference type="ARBA" id="ARBA00022801"/>
    </source>
</evidence>
<feature type="compositionally biased region" description="Basic and acidic residues" evidence="2">
    <location>
        <begin position="11"/>
        <end position="21"/>
    </location>
</feature>
<feature type="domain" description="Alpha-N-acetylglucosaminidase N-terminal" evidence="5">
    <location>
        <begin position="678"/>
        <end position="767"/>
    </location>
</feature>
<dbReference type="InterPro" id="IPR017853">
    <property type="entry name" value="GH"/>
</dbReference>
<dbReference type="Pfam" id="PF12972">
    <property type="entry name" value="NAGLU_C"/>
    <property type="match status" value="1"/>
</dbReference>
<accession>A0ABR0BR69</accession>
<dbReference type="InterPro" id="IPR024733">
    <property type="entry name" value="NAGLU_tim-barrel"/>
</dbReference>
<dbReference type="Gene3D" id="3.30.9.10">
    <property type="entry name" value="D-Amino Acid Oxidase, subunit A, domain 2"/>
    <property type="match status" value="1"/>
</dbReference>
<evidence type="ECO:0000313" key="7">
    <source>
        <dbReference type="EMBL" id="KAK4086436.1"/>
    </source>
</evidence>
<comment type="caution">
    <text evidence="7">The sequence shown here is derived from an EMBL/GenBank/DDBJ whole genome shotgun (WGS) entry which is preliminary data.</text>
</comment>
<dbReference type="Pfam" id="PF05089">
    <property type="entry name" value="NAGLU"/>
    <property type="match status" value="1"/>
</dbReference>
<reference evidence="7 8" key="1">
    <citation type="journal article" date="2024" name="Microbiol. Resour. Announc.">
        <title>Genome annotations for the ascomycete fungi Trichoderma harzianum, Trichoderma aggressivum, and Purpureocillium lilacinum.</title>
        <authorList>
            <person name="Beijen E.P.W."/>
            <person name="Ohm R.A."/>
        </authorList>
    </citation>
    <scope>NUCLEOTIDE SEQUENCE [LARGE SCALE GENOMIC DNA]</scope>
    <source>
        <strain evidence="7 8">CBS 150709</strain>
    </source>
</reference>
<dbReference type="PANTHER" id="PTHR12872">
    <property type="entry name" value="ALPHA-N-ACETYLGLUCOSAMINIDASE"/>
    <property type="match status" value="1"/>
</dbReference>
<keyword evidence="1" id="KW-0378">Hydrolase</keyword>
<dbReference type="SUPFAM" id="SSF51445">
    <property type="entry name" value="(Trans)glycosidases"/>
    <property type="match status" value="1"/>
</dbReference>
<evidence type="ECO:0000259" key="4">
    <source>
        <dbReference type="Pfam" id="PF05089"/>
    </source>
</evidence>
<dbReference type="Gene3D" id="3.50.50.60">
    <property type="entry name" value="FAD/NAD(P)-binding domain"/>
    <property type="match status" value="1"/>
</dbReference>
<dbReference type="InterPro" id="IPR024240">
    <property type="entry name" value="NAGLU_N"/>
</dbReference>
<name>A0ABR0BR69_PURLI</name>